<dbReference type="GO" id="GO:0005886">
    <property type="term" value="C:plasma membrane"/>
    <property type="evidence" value="ECO:0007669"/>
    <property type="project" value="UniProtKB-SubCell"/>
</dbReference>
<evidence type="ECO:0000256" key="2">
    <source>
        <dbReference type="ARBA" id="ARBA00022475"/>
    </source>
</evidence>
<dbReference type="Pfam" id="PF00001">
    <property type="entry name" value="7tm_1"/>
    <property type="match status" value="1"/>
</dbReference>
<dbReference type="GO" id="GO:0004984">
    <property type="term" value="F:olfactory receptor activity"/>
    <property type="evidence" value="ECO:0007669"/>
    <property type="project" value="InterPro"/>
</dbReference>
<feature type="domain" description="G-protein coupled receptors family 1 profile" evidence="13">
    <location>
        <begin position="43"/>
        <end position="291"/>
    </location>
</feature>
<evidence type="ECO:0000256" key="8">
    <source>
        <dbReference type="ARBA" id="ARBA00023136"/>
    </source>
</evidence>
<evidence type="ECO:0000256" key="1">
    <source>
        <dbReference type="ARBA" id="ARBA00004651"/>
    </source>
</evidence>
<keyword evidence="8 12" id="KW-0472">Membrane</keyword>
<proteinExistence type="predicted"/>
<gene>
    <name evidence="14" type="ORF">GDO81_002095</name>
</gene>
<feature type="transmembrane region" description="Helical" evidence="12">
    <location>
        <begin position="25"/>
        <end position="50"/>
    </location>
</feature>
<evidence type="ECO:0000259" key="13">
    <source>
        <dbReference type="PROSITE" id="PS50262"/>
    </source>
</evidence>
<evidence type="ECO:0000256" key="6">
    <source>
        <dbReference type="ARBA" id="ARBA00022989"/>
    </source>
</evidence>
<dbReference type="PANTHER" id="PTHR26454:SF171">
    <property type="entry name" value="OLFACTORY RECEPTOR"/>
    <property type="match status" value="1"/>
</dbReference>
<dbReference type="FunFam" id="1.20.1070.10:FF:000010">
    <property type="entry name" value="Olfactory receptor"/>
    <property type="match status" value="1"/>
</dbReference>
<dbReference type="InterPro" id="IPR017452">
    <property type="entry name" value="GPCR_Rhodpsn_7TM"/>
</dbReference>
<dbReference type="SUPFAM" id="SSF81321">
    <property type="entry name" value="Family A G protein-coupled receptor-like"/>
    <property type="match status" value="1"/>
</dbReference>
<dbReference type="EMBL" id="WNYA01000001">
    <property type="protein sequence ID" value="KAG8596903.1"/>
    <property type="molecule type" value="Genomic_DNA"/>
</dbReference>
<keyword evidence="4 12" id="KW-0812">Transmembrane</keyword>
<comment type="caution">
    <text evidence="14">The sequence shown here is derived from an EMBL/GenBank/DDBJ whole genome shotgun (WGS) entry which is preliminary data.</text>
</comment>
<dbReference type="PANTHER" id="PTHR26454">
    <property type="entry name" value="OLFACTORY RECEPTOR"/>
    <property type="match status" value="1"/>
</dbReference>
<evidence type="ECO:0000256" key="7">
    <source>
        <dbReference type="ARBA" id="ARBA00023040"/>
    </source>
</evidence>
<evidence type="ECO:0000256" key="11">
    <source>
        <dbReference type="ARBA" id="ARBA00023224"/>
    </source>
</evidence>
<evidence type="ECO:0000256" key="9">
    <source>
        <dbReference type="ARBA" id="ARBA00023170"/>
    </source>
</evidence>
<feature type="transmembrane region" description="Helical" evidence="12">
    <location>
        <begin position="237"/>
        <end position="260"/>
    </location>
</feature>
<evidence type="ECO:0000256" key="5">
    <source>
        <dbReference type="ARBA" id="ARBA00022725"/>
    </source>
</evidence>
<keyword evidence="2" id="KW-1003">Cell membrane</keyword>
<keyword evidence="3" id="KW-0716">Sensory transduction</keyword>
<name>A0AAV7DL46_ENGPU</name>
<keyword evidence="7" id="KW-0297">G-protein coupled receptor</keyword>
<keyword evidence="11" id="KW-0807">Transducer</keyword>
<feature type="transmembrane region" description="Helical" evidence="12">
    <location>
        <begin position="198"/>
        <end position="225"/>
    </location>
</feature>
<keyword evidence="10" id="KW-0325">Glycoprotein</keyword>
<accession>A0AAV7DL46</accession>
<dbReference type="AlphaFoldDB" id="A0AAV7DL46"/>
<feature type="transmembrane region" description="Helical" evidence="12">
    <location>
        <begin position="275"/>
        <end position="293"/>
    </location>
</feature>
<organism evidence="14 15">
    <name type="scientific">Engystomops pustulosus</name>
    <name type="common">Tungara frog</name>
    <name type="synonym">Physalaemus pustulosus</name>
    <dbReference type="NCBI Taxonomy" id="76066"/>
    <lineage>
        <taxon>Eukaryota</taxon>
        <taxon>Metazoa</taxon>
        <taxon>Chordata</taxon>
        <taxon>Craniata</taxon>
        <taxon>Vertebrata</taxon>
        <taxon>Euteleostomi</taxon>
        <taxon>Amphibia</taxon>
        <taxon>Batrachia</taxon>
        <taxon>Anura</taxon>
        <taxon>Neobatrachia</taxon>
        <taxon>Hyloidea</taxon>
        <taxon>Leptodactylidae</taxon>
        <taxon>Leiuperinae</taxon>
        <taxon>Engystomops</taxon>
    </lineage>
</organism>
<evidence type="ECO:0000313" key="14">
    <source>
        <dbReference type="EMBL" id="KAG8596903.1"/>
    </source>
</evidence>
<dbReference type="InterPro" id="IPR000276">
    <property type="entry name" value="GPCR_Rhodpsn"/>
</dbReference>
<dbReference type="InterPro" id="IPR000725">
    <property type="entry name" value="Olfact_rcpt"/>
</dbReference>
<dbReference type="PRINTS" id="PR00237">
    <property type="entry name" value="GPCRRHODOPSN"/>
</dbReference>
<dbReference type="PROSITE" id="PS50262">
    <property type="entry name" value="G_PROTEIN_RECEP_F1_2"/>
    <property type="match status" value="1"/>
</dbReference>
<evidence type="ECO:0000256" key="10">
    <source>
        <dbReference type="ARBA" id="ARBA00023180"/>
    </source>
</evidence>
<dbReference type="Proteomes" id="UP000824782">
    <property type="component" value="Unassembled WGS sequence"/>
</dbReference>
<feature type="transmembrane region" description="Helical" evidence="12">
    <location>
        <begin position="143"/>
        <end position="166"/>
    </location>
</feature>
<dbReference type="GO" id="GO:0004930">
    <property type="term" value="F:G protein-coupled receptor activity"/>
    <property type="evidence" value="ECO:0007669"/>
    <property type="project" value="UniProtKB-KW"/>
</dbReference>
<evidence type="ECO:0000256" key="3">
    <source>
        <dbReference type="ARBA" id="ARBA00022606"/>
    </source>
</evidence>
<dbReference type="Gene3D" id="1.20.1070.10">
    <property type="entry name" value="Rhodopsin 7-helix transmembrane proteins"/>
    <property type="match status" value="1"/>
</dbReference>
<feature type="transmembrane region" description="Helical" evidence="12">
    <location>
        <begin position="62"/>
        <end position="84"/>
    </location>
</feature>
<protein>
    <recommendedName>
        <fullName evidence="13">G-protein coupled receptors family 1 profile domain-containing protein</fullName>
    </recommendedName>
</protein>
<keyword evidence="9" id="KW-0675">Receptor</keyword>
<keyword evidence="5" id="KW-0552">Olfaction</keyword>
<dbReference type="PRINTS" id="PR00245">
    <property type="entry name" value="OLFACTORYR"/>
</dbReference>
<feature type="transmembrane region" description="Helical" evidence="12">
    <location>
        <begin position="104"/>
        <end position="122"/>
    </location>
</feature>
<evidence type="ECO:0000313" key="15">
    <source>
        <dbReference type="Proteomes" id="UP000824782"/>
    </source>
</evidence>
<sequence length="315" mass="35764">MKSLSLNRSIIDEFTLVGFSIPSHYIPLIFFILFLSYLLTMAGNVFILVLYFSNESLQKPMYFFICNLAILDIIFINVIVPVLLKGVINQSNRLSVAACLAQSYLYFLVGTTQFFLLDAMCIDRYLAICHPLHYPTIMQKKTCVWLVTGAWMSSFVSNIVPSVLIMKLSFCHKEINHFFCDIGPLLQNSCTNTTSLQLVVFFSSCSLIISLFIATISYTYILLAIARINSVEGRKRVLSTCSSHALVVTIFFGSCISMYVKPVQYQSEVECDKKVAILNTVVVPLINPYIYTLRNKVIRNIILSRKKKTRCFCCL</sequence>
<comment type="subcellular location">
    <subcellularLocation>
        <location evidence="1">Cell membrane</location>
        <topology evidence="1">Multi-pass membrane protein</topology>
    </subcellularLocation>
</comment>
<evidence type="ECO:0000256" key="4">
    <source>
        <dbReference type="ARBA" id="ARBA00022692"/>
    </source>
</evidence>
<reference evidence="14" key="1">
    <citation type="thesis" date="2020" institute="ProQuest LLC" country="789 East Eisenhower Parkway, Ann Arbor, MI, USA">
        <title>Comparative Genomics and Chromosome Evolution.</title>
        <authorList>
            <person name="Mudd A.B."/>
        </authorList>
    </citation>
    <scope>NUCLEOTIDE SEQUENCE</scope>
    <source>
        <strain evidence="14">237g6f4</strain>
        <tissue evidence="14">Blood</tissue>
    </source>
</reference>
<keyword evidence="15" id="KW-1185">Reference proteome</keyword>
<evidence type="ECO:0000256" key="12">
    <source>
        <dbReference type="SAM" id="Phobius"/>
    </source>
</evidence>
<dbReference type="InterPro" id="IPR047132">
    <property type="entry name" value="Olfact_rcpt_6C-like"/>
</dbReference>
<keyword evidence="6 12" id="KW-1133">Transmembrane helix</keyword>